<protein>
    <submittedName>
        <fullName evidence="2">Phosphatase</fullName>
    </submittedName>
</protein>
<dbReference type="PANTHER" id="PTHR36928">
    <property type="entry name" value="PHOSPHATASE YCDX-RELATED"/>
    <property type="match status" value="1"/>
</dbReference>
<dbReference type="SMART" id="SM00481">
    <property type="entry name" value="POLIIIAc"/>
    <property type="match status" value="1"/>
</dbReference>
<dbReference type="PANTHER" id="PTHR36928:SF1">
    <property type="entry name" value="PHOSPHATASE YCDX-RELATED"/>
    <property type="match status" value="1"/>
</dbReference>
<evidence type="ECO:0000259" key="1">
    <source>
        <dbReference type="SMART" id="SM00481"/>
    </source>
</evidence>
<comment type="caution">
    <text evidence="2">The sequence shown here is derived from an EMBL/GenBank/DDBJ whole genome shotgun (WGS) entry which is preliminary data.</text>
</comment>
<evidence type="ECO:0000313" key="3">
    <source>
        <dbReference type="Proteomes" id="UP001473063"/>
    </source>
</evidence>
<reference evidence="2 3" key="1">
    <citation type="submission" date="2024-03" db="EMBL/GenBank/DDBJ databases">
        <title>Human intestinal bacterial collection.</title>
        <authorList>
            <person name="Pauvert C."/>
            <person name="Hitch T.C.A."/>
            <person name="Clavel T."/>
        </authorList>
    </citation>
    <scope>NUCLEOTIDE SEQUENCE [LARGE SCALE GENOMIC DNA]</scope>
    <source>
        <strain evidence="2 3">CLA-JM-H16</strain>
    </source>
</reference>
<accession>A0ABV1BIX5</accession>
<dbReference type="EMBL" id="JBBMEJ010000015">
    <property type="protein sequence ID" value="MEQ2371710.1"/>
    <property type="molecule type" value="Genomic_DNA"/>
</dbReference>
<dbReference type="CDD" id="cd07437">
    <property type="entry name" value="PHP_HisPPase_Ycdx_like"/>
    <property type="match status" value="1"/>
</dbReference>
<dbReference type="Proteomes" id="UP001473063">
    <property type="component" value="Unassembled WGS sequence"/>
</dbReference>
<dbReference type="InterPro" id="IPR004013">
    <property type="entry name" value="PHP_dom"/>
</dbReference>
<dbReference type="Gene3D" id="3.20.20.140">
    <property type="entry name" value="Metal-dependent hydrolases"/>
    <property type="match status" value="1"/>
</dbReference>
<organism evidence="2 3">
    <name type="scientific">Blautia aquisgranensis</name>
    <dbReference type="NCBI Taxonomy" id="3133153"/>
    <lineage>
        <taxon>Bacteria</taxon>
        <taxon>Bacillati</taxon>
        <taxon>Bacillota</taxon>
        <taxon>Clostridia</taxon>
        <taxon>Lachnospirales</taxon>
        <taxon>Lachnospiraceae</taxon>
        <taxon>Blautia</taxon>
    </lineage>
</organism>
<keyword evidence="3" id="KW-1185">Reference proteome</keyword>
<dbReference type="InterPro" id="IPR003141">
    <property type="entry name" value="Pol/His_phosphatase_N"/>
</dbReference>
<dbReference type="InterPro" id="IPR016195">
    <property type="entry name" value="Pol/histidinol_Pase-like"/>
</dbReference>
<dbReference type="Pfam" id="PF02811">
    <property type="entry name" value="PHP"/>
    <property type="match status" value="1"/>
</dbReference>
<dbReference type="RefSeq" id="WP_178645501.1">
    <property type="nucleotide sequence ID" value="NZ_JBBMEJ010000015.1"/>
</dbReference>
<proteinExistence type="predicted"/>
<gene>
    <name evidence="2" type="ORF">WMO28_12395</name>
</gene>
<dbReference type="SUPFAM" id="SSF89550">
    <property type="entry name" value="PHP domain-like"/>
    <property type="match status" value="1"/>
</dbReference>
<evidence type="ECO:0000313" key="2">
    <source>
        <dbReference type="EMBL" id="MEQ2371710.1"/>
    </source>
</evidence>
<dbReference type="InterPro" id="IPR050243">
    <property type="entry name" value="PHP_phosphatase"/>
</dbReference>
<feature type="domain" description="Polymerase/histidinol phosphatase N-terminal" evidence="1">
    <location>
        <begin position="4"/>
        <end position="79"/>
    </location>
</feature>
<name>A0ABV1BIX5_9FIRM</name>
<sequence length="245" mass="27401">MYLSDMHTHSIASGHGTECTITNMARAAAKKGLRLLGITDHGPGTLAAGTSSYFRSLTYSPKEHFGVELLYGIELNILDRNGTVDLNQELLGKLDYAIASMHSWNYRCGTRNENTEAFINVMKNPCVKILGHSDNTHYPVNYDILARAAKATGTIFEINEASLAPYGYRGDTRENCFEILRCCRKYDLPLLLSSDSHGPEHIGDFTYAADFVHQAMFPERLILNNQLPRLKVFLQTHEDSVLSQL</sequence>